<dbReference type="Proteomes" id="UP001416858">
    <property type="component" value="Unassembled WGS sequence"/>
</dbReference>
<dbReference type="EMBL" id="BAABRO010000001">
    <property type="protein sequence ID" value="GAA5505195.1"/>
    <property type="molecule type" value="Genomic_DNA"/>
</dbReference>
<keyword evidence="2" id="KW-1185">Reference proteome</keyword>
<name>A0ABP9VKR9_9BACT</name>
<protein>
    <submittedName>
        <fullName evidence="1">Uncharacterized protein</fullName>
    </submittedName>
</protein>
<evidence type="ECO:0000313" key="1">
    <source>
        <dbReference type="EMBL" id="GAA5505195.1"/>
    </source>
</evidence>
<gene>
    <name evidence="1" type="ORF">Rcae01_00636</name>
</gene>
<proteinExistence type="predicted"/>
<reference evidence="1 2" key="1">
    <citation type="submission" date="2024-02" db="EMBL/GenBank/DDBJ databases">
        <title>Rhodopirellula caenicola NBRC 110016.</title>
        <authorList>
            <person name="Ichikawa N."/>
            <person name="Katano-Makiyama Y."/>
            <person name="Hidaka K."/>
        </authorList>
    </citation>
    <scope>NUCLEOTIDE SEQUENCE [LARGE SCALE GENOMIC DNA]</scope>
    <source>
        <strain evidence="1 2">NBRC 110016</strain>
    </source>
</reference>
<sequence>MGFLGIYEGTSAITNAYFYCELAVFRTAAIQVAAQITCAHTDTFLGIRFPITNHCVTATGNAIVIFSDGNECGYPIVR</sequence>
<comment type="caution">
    <text evidence="1">The sequence shown here is derived from an EMBL/GenBank/DDBJ whole genome shotgun (WGS) entry which is preliminary data.</text>
</comment>
<evidence type="ECO:0000313" key="2">
    <source>
        <dbReference type="Proteomes" id="UP001416858"/>
    </source>
</evidence>
<organism evidence="1 2">
    <name type="scientific">Novipirellula caenicola</name>
    <dbReference type="NCBI Taxonomy" id="1536901"/>
    <lineage>
        <taxon>Bacteria</taxon>
        <taxon>Pseudomonadati</taxon>
        <taxon>Planctomycetota</taxon>
        <taxon>Planctomycetia</taxon>
        <taxon>Pirellulales</taxon>
        <taxon>Pirellulaceae</taxon>
        <taxon>Novipirellula</taxon>
    </lineage>
</organism>
<accession>A0ABP9VKR9</accession>